<reference evidence="3 4" key="1">
    <citation type="submission" date="2021-03" db="EMBL/GenBank/DDBJ databases">
        <title>Genomic Encyclopedia of Type Strains, Phase IV (KMG-IV): sequencing the most valuable type-strain genomes for metagenomic binning, comparative biology and taxonomic classification.</title>
        <authorList>
            <person name="Goeker M."/>
        </authorList>
    </citation>
    <scope>NUCLEOTIDE SEQUENCE [LARGE SCALE GENOMIC DNA]</scope>
    <source>
        <strain evidence="3 4">DSM 21292</strain>
    </source>
</reference>
<evidence type="ECO:0000313" key="4">
    <source>
        <dbReference type="Proteomes" id="UP000810207"/>
    </source>
</evidence>
<feature type="compositionally biased region" description="Polar residues" evidence="1">
    <location>
        <begin position="369"/>
        <end position="392"/>
    </location>
</feature>
<dbReference type="Proteomes" id="UP000810207">
    <property type="component" value="Unassembled WGS sequence"/>
</dbReference>
<protein>
    <recommendedName>
        <fullName evidence="2">Large polyvalent protein associated domain-containing protein</fullName>
    </recommendedName>
</protein>
<organism evidence="3 4">
    <name type="scientific">Paenibacillus xylanexedens</name>
    <dbReference type="NCBI Taxonomy" id="528191"/>
    <lineage>
        <taxon>Bacteria</taxon>
        <taxon>Bacillati</taxon>
        <taxon>Bacillota</taxon>
        <taxon>Bacilli</taxon>
        <taxon>Bacillales</taxon>
        <taxon>Paenibacillaceae</taxon>
        <taxon>Paenibacillus</taxon>
    </lineage>
</organism>
<name>A0ABS4RPT8_PAEXY</name>
<feature type="region of interest" description="Disordered" evidence="1">
    <location>
        <begin position="311"/>
        <end position="433"/>
    </location>
</feature>
<keyword evidence="4" id="KW-1185">Reference proteome</keyword>
<feature type="domain" description="Large polyvalent protein associated" evidence="2">
    <location>
        <begin position="1077"/>
        <end position="1260"/>
    </location>
</feature>
<feature type="compositionally biased region" description="Polar residues" evidence="1">
    <location>
        <begin position="316"/>
        <end position="331"/>
    </location>
</feature>
<dbReference type="Pfam" id="PF18857">
    <property type="entry name" value="LPD38"/>
    <property type="match status" value="1"/>
</dbReference>
<gene>
    <name evidence="3" type="ORF">J2Z28_000387</name>
</gene>
<dbReference type="EMBL" id="JAGIKV010000001">
    <property type="protein sequence ID" value="MBP2243782.1"/>
    <property type="molecule type" value="Genomic_DNA"/>
</dbReference>
<evidence type="ECO:0000313" key="3">
    <source>
        <dbReference type="EMBL" id="MBP2243782.1"/>
    </source>
</evidence>
<dbReference type="InterPro" id="IPR040561">
    <property type="entry name" value="LPD38"/>
</dbReference>
<evidence type="ECO:0000256" key="1">
    <source>
        <dbReference type="SAM" id="MobiDB-lite"/>
    </source>
</evidence>
<evidence type="ECO:0000259" key="2">
    <source>
        <dbReference type="Pfam" id="PF18857"/>
    </source>
</evidence>
<sequence length="1357" mass="147384">MATRLEQFSEEQRKKALQIRESALNGTLNQNQPKTYVNPRTEAVNRYIANQRSMSELKSTLPPALTQPGSDIYMNSTLGRSLAGNPQAINTYQQATGVNPSPIPPQPSQYEINKQKIADSASKSRFANFVSPFSNLMNDLTYGNPVGGFVTRAVGTGGGMLLGGPSMAPGSTGNATADRVADITGIAGGVLGAGFNPSGGGNLITAPWKAANGLMATRAGNSLTNVVGGGIGKVLPRISPNTANRVAETAIRGAGTGAVSNTAMGLIQGQNSNQQVLTNAALGAGLGGAGDLLIAGAGAGIRSLLSKSKGARLPETTGQPLSEPATPSQRLDINDPPVSAAQRTPDTLPAQMDVPTPAARQASVVPDTVTPQQQPIKPVDTATNISPQTVNPRTEAVRRFQSSQQAPAAPDDFLKSRPGRETSAPITPEPTPTLNRVEQEAAQVVDAVQKSRVRDRVYDMLDSAEKAARERIAKRRGNLNSNPLPEWGDYAIIGAAKMGKGTIKFSDWTEEMVKDLGEQFRPSAEKVYQQAKEELRRQERLATKEGQAAKAFNESGTGNAETFSGKVSRGSRKKKTTSFEKKWERVRTQFVDETAPLEGLEKRVTGKVDSAENSIYKMARMFKGTPEKANQVVKDKLAPIINQAEKAGYSADELGDYAVAVHARDINAAEMKSGFTNAEIAAVIRKYENTELEAARQGLVQLNKDMMKELVDSGVVSQQLADVLADRWKNYIPMFRAFDETAEGFGGSLSQALANVASPIKTLKGSERNVDDPLINMVKNIFQSTNAAERNKVASQLKRLSDIDTEANFIRRLDPDEKVGSKNVVNVRVNGENVKYEVEPEVYRAMLNLDKESSNMLINFLSKPANLLRSGATLTPEFSLRNPMRDVLQAFVTSQSGFTPLDFVAGLAQTIKKGDLYKGWINDLGGYGNVLSMDRNVHKKALESVLKEKPSKKFVNVLSGKSLINVLRSITDTTEAATKVGEYRAALRKGTSPQEAAYRSRDLMDFARAGASVRQWNKVTAFLNANIQGKAKLIRSIKENPFGTITRMFVATTLPTIAIFEANRRFSSETQKQTISDAPDWMKDTFWLISIPGTDMVARIPKPFDIAPLFANLPERVLQKYAENDPDALDGFFRRTLSDSAIPIQITGLLPFMEGVANYSSFREGPIIPQREQGLAYKDQYDPVRTTEVAKLLAGLVSDVTGGKGPMKNFSSPRIMDNTIQGLTAGLGTYATSAIDTILKGVGAVDRPASPEKRLEQKPFAKAFLVDPLQSTKGTDKLYTRKDKLSKEKASAKLNGTTFDKALELKQLENAADMMSKINKQIRTIEGDVNLTAKQKRDQIEPLLTQRNEISRNTMQK</sequence>
<comment type="caution">
    <text evidence="3">The sequence shown here is derived from an EMBL/GenBank/DDBJ whole genome shotgun (WGS) entry which is preliminary data.</text>
</comment>
<proteinExistence type="predicted"/>
<dbReference type="RefSeq" id="WP_211080953.1">
    <property type="nucleotide sequence ID" value="NZ_CBCSLC010000013.1"/>
</dbReference>
<accession>A0ABS4RPT8</accession>
<feature type="region of interest" description="Disordered" evidence="1">
    <location>
        <begin position="544"/>
        <end position="575"/>
    </location>
</feature>